<evidence type="ECO:0000256" key="5">
    <source>
        <dbReference type="ARBA" id="ARBA00023004"/>
    </source>
</evidence>
<comment type="caution">
    <text evidence="9">The sequence shown here is derived from an EMBL/GenBank/DDBJ whole genome shotgun (WGS) entry which is preliminary data.</text>
</comment>
<accession>A0A8S3ZQS1</accession>
<gene>
    <name evidence="9" type="ORF">CUNI_LOCUS17377</name>
</gene>
<reference evidence="9" key="1">
    <citation type="submission" date="2021-04" db="EMBL/GenBank/DDBJ databases">
        <authorList>
            <consortium name="Molecular Ecology Group"/>
        </authorList>
    </citation>
    <scope>NUCLEOTIDE SEQUENCE</scope>
</reference>
<dbReference type="InterPro" id="IPR017972">
    <property type="entry name" value="Cyt_P450_CS"/>
</dbReference>
<sequence length="462" mass="52478">MPAILLIVCCTLWNVYHYSSRGRWPNLLLPPGSMGLPIIGETLLFMCGKKQFFESRFKQHGEVYKTHILGSPIILMNENNLVTVFWPESVRHLLGKGSLTNSVGELHRTKRMALQKAFSHTAMSDYISIMQKVVQTCIKSWCSQEIVFGYQECKNMSFALAVEALLGFSLTPKEQRNLLDVYRVFENNLFSFPRQYPGFGFTKGMEARKTLLANIKECLELKMHKMNSNEGSAQHGFKDAMSRLLDNQGEHSVHLPDLMDLCLELLFAGHVTTASAATSILIYLNQHSEVVTKVQAELEEHGLAQSQELDLTLANLGHLRYVNGVVKEVLRLSPPVGAGYRTVLKSFTLNNYHIPAGWTIAYSIRETQQTSNIFEDTNKFNPDRWIDHKYPDEKFHFLPFGGGPRLCLGKEFAMMFLRVFVVEIVRSCSWELVEGSVKMSYFPVPHPKDGLPLRFSERVSST</sequence>
<evidence type="ECO:0000256" key="7">
    <source>
        <dbReference type="PIRSR" id="PIRSR602403-1"/>
    </source>
</evidence>
<proteinExistence type="inferred from homology"/>
<keyword evidence="6 8" id="KW-0503">Monooxygenase</keyword>
<feature type="binding site" description="axial binding residue" evidence="7">
    <location>
        <position position="407"/>
    </location>
    <ligand>
        <name>heme</name>
        <dbReference type="ChEBI" id="CHEBI:30413"/>
    </ligand>
    <ligandPart>
        <name>Fe</name>
        <dbReference type="ChEBI" id="CHEBI:18248"/>
    </ligandPart>
</feature>
<dbReference type="GO" id="GO:0034653">
    <property type="term" value="P:retinoic acid catabolic process"/>
    <property type="evidence" value="ECO:0007669"/>
    <property type="project" value="UniProtKB-ARBA"/>
</dbReference>
<dbReference type="GO" id="GO:0004497">
    <property type="term" value="F:monooxygenase activity"/>
    <property type="evidence" value="ECO:0007669"/>
    <property type="project" value="UniProtKB-KW"/>
</dbReference>
<keyword evidence="10" id="KW-1185">Reference proteome</keyword>
<evidence type="ECO:0000256" key="4">
    <source>
        <dbReference type="ARBA" id="ARBA00023002"/>
    </source>
</evidence>
<dbReference type="GO" id="GO:0020037">
    <property type="term" value="F:heme binding"/>
    <property type="evidence" value="ECO:0007669"/>
    <property type="project" value="InterPro"/>
</dbReference>
<evidence type="ECO:0000256" key="3">
    <source>
        <dbReference type="ARBA" id="ARBA00022723"/>
    </source>
</evidence>
<dbReference type="PANTHER" id="PTHR24286">
    <property type="entry name" value="CYTOCHROME P450 26"/>
    <property type="match status" value="1"/>
</dbReference>
<dbReference type="PROSITE" id="PS00086">
    <property type="entry name" value="CYTOCHROME_P450"/>
    <property type="match status" value="1"/>
</dbReference>
<name>A0A8S3ZQS1_9EUPU</name>
<dbReference type="SUPFAM" id="SSF48264">
    <property type="entry name" value="Cytochrome P450"/>
    <property type="match status" value="1"/>
</dbReference>
<keyword evidence="4 8" id="KW-0560">Oxidoreductase</keyword>
<keyword evidence="2 7" id="KW-0349">Heme</keyword>
<evidence type="ECO:0000313" key="9">
    <source>
        <dbReference type="EMBL" id="CAG5131819.1"/>
    </source>
</evidence>
<dbReference type="AlphaFoldDB" id="A0A8S3ZQS1"/>
<dbReference type="GO" id="GO:0005506">
    <property type="term" value="F:iron ion binding"/>
    <property type="evidence" value="ECO:0007669"/>
    <property type="project" value="InterPro"/>
</dbReference>
<organism evidence="9 10">
    <name type="scientific">Candidula unifasciata</name>
    <dbReference type="NCBI Taxonomy" id="100452"/>
    <lineage>
        <taxon>Eukaryota</taxon>
        <taxon>Metazoa</taxon>
        <taxon>Spiralia</taxon>
        <taxon>Lophotrochozoa</taxon>
        <taxon>Mollusca</taxon>
        <taxon>Gastropoda</taxon>
        <taxon>Heterobranchia</taxon>
        <taxon>Euthyneura</taxon>
        <taxon>Panpulmonata</taxon>
        <taxon>Eupulmonata</taxon>
        <taxon>Stylommatophora</taxon>
        <taxon>Helicina</taxon>
        <taxon>Helicoidea</taxon>
        <taxon>Geomitridae</taxon>
        <taxon>Candidula</taxon>
    </lineage>
</organism>
<dbReference type="Pfam" id="PF00067">
    <property type="entry name" value="p450"/>
    <property type="match status" value="1"/>
</dbReference>
<evidence type="ECO:0000256" key="6">
    <source>
        <dbReference type="ARBA" id="ARBA00023033"/>
    </source>
</evidence>
<evidence type="ECO:0000256" key="8">
    <source>
        <dbReference type="RuleBase" id="RU000461"/>
    </source>
</evidence>
<comment type="similarity">
    <text evidence="1 8">Belongs to the cytochrome P450 family.</text>
</comment>
<keyword evidence="3 7" id="KW-0479">Metal-binding</keyword>
<dbReference type="EMBL" id="CAJHNH020004890">
    <property type="protein sequence ID" value="CAG5131819.1"/>
    <property type="molecule type" value="Genomic_DNA"/>
</dbReference>
<keyword evidence="5 7" id="KW-0408">Iron</keyword>
<dbReference type="GO" id="GO:0016125">
    <property type="term" value="P:sterol metabolic process"/>
    <property type="evidence" value="ECO:0007669"/>
    <property type="project" value="TreeGrafter"/>
</dbReference>
<comment type="cofactor">
    <cofactor evidence="7">
        <name>heme</name>
        <dbReference type="ChEBI" id="CHEBI:30413"/>
    </cofactor>
</comment>
<evidence type="ECO:0008006" key="11">
    <source>
        <dbReference type="Google" id="ProtNLM"/>
    </source>
</evidence>
<dbReference type="GO" id="GO:0016705">
    <property type="term" value="F:oxidoreductase activity, acting on paired donors, with incorporation or reduction of molecular oxygen"/>
    <property type="evidence" value="ECO:0007669"/>
    <property type="project" value="InterPro"/>
</dbReference>
<dbReference type="InterPro" id="IPR002403">
    <property type="entry name" value="Cyt_P450_E_grp-IV"/>
</dbReference>
<dbReference type="InterPro" id="IPR036396">
    <property type="entry name" value="Cyt_P450_sf"/>
</dbReference>
<evidence type="ECO:0000256" key="2">
    <source>
        <dbReference type="ARBA" id="ARBA00022617"/>
    </source>
</evidence>
<dbReference type="InterPro" id="IPR001128">
    <property type="entry name" value="Cyt_P450"/>
</dbReference>
<dbReference type="PRINTS" id="PR00465">
    <property type="entry name" value="EP450IV"/>
</dbReference>
<dbReference type="Proteomes" id="UP000678393">
    <property type="component" value="Unassembled WGS sequence"/>
</dbReference>
<dbReference type="PANTHER" id="PTHR24286:SF384">
    <property type="entry name" value="P450, PUTATIVE (EUROFUNG)-RELATED"/>
    <property type="match status" value="1"/>
</dbReference>
<evidence type="ECO:0000313" key="10">
    <source>
        <dbReference type="Proteomes" id="UP000678393"/>
    </source>
</evidence>
<dbReference type="Gene3D" id="1.10.630.10">
    <property type="entry name" value="Cytochrome P450"/>
    <property type="match status" value="1"/>
</dbReference>
<dbReference type="PRINTS" id="PR00385">
    <property type="entry name" value="P450"/>
</dbReference>
<evidence type="ECO:0000256" key="1">
    <source>
        <dbReference type="ARBA" id="ARBA00010617"/>
    </source>
</evidence>
<protein>
    <recommendedName>
        <fullName evidence="11">Cytochrome P450</fullName>
    </recommendedName>
</protein>
<dbReference type="OrthoDB" id="1372046at2759"/>